<dbReference type="GO" id="GO:0006457">
    <property type="term" value="P:protein folding"/>
    <property type="evidence" value="ECO:0007669"/>
    <property type="project" value="TreeGrafter"/>
</dbReference>
<feature type="region of interest" description="Disordered" evidence="5">
    <location>
        <begin position="172"/>
        <end position="223"/>
    </location>
</feature>
<keyword evidence="2 4" id="KW-0863">Zinc-finger</keyword>
<feature type="domain" description="DNL-type" evidence="6">
    <location>
        <begin position="85"/>
        <end position="180"/>
    </location>
</feature>
<dbReference type="Proteomes" id="UP000799444">
    <property type="component" value="Unassembled WGS sequence"/>
</dbReference>
<dbReference type="GO" id="GO:0005739">
    <property type="term" value="C:mitochondrion"/>
    <property type="evidence" value="ECO:0007669"/>
    <property type="project" value="TreeGrafter"/>
</dbReference>
<protein>
    <submittedName>
        <fullName evidence="7">Zf-DNL-domain-containing protein</fullName>
    </submittedName>
</protein>
<evidence type="ECO:0000313" key="8">
    <source>
        <dbReference type="Proteomes" id="UP000799444"/>
    </source>
</evidence>
<dbReference type="GO" id="GO:0050821">
    <property type="term" value="P:protein stabilization"/>
    <property type="evidence" value="ECO:0007669"/>
    <property type="project" value="TreeGrafter"/>
</dbReference>
<evidence type="ECO:0000313" key="7">
    <source>
        <dbReference type="EMBL" id="KAF2730761.1"/>
    </source>
</evidence>
<dbReference type="PANTHER" id="PTHR20922:SF13">
    <property type="entry name" value="DNL-TYPE ZINC FINGER PROTEIN"/>
    <property type="match status" value="1"/>
</dbReference>
<evidence type="ECO:0000256" key="1">
    <source>
        <dbReference type="ARBA" id="ARBA00022723"/>
    </source>
</evidence>
<name>A0A9P4QTP6_9PLEO</name>
<dbReference type="OrthoDB" id="512667at2759"/>
<proteinExistence type="predicted"/>
<dbReference type="PANTHER" id="PTHR20922">
    <property type="entry name" value="DNL-TYPE ZINC FINGER PROTEIN"/>
    <property type="match status" value="1"/>
</dbReference>
<dbReference type="InterPro" id="IPR024158">
    <property type="entry name" value="Mt_import_TIM15"/>
</dbReference>
<comment type="caution">
    <text evidence="7">The sequence shown here is derived from an EMBL/GenBank/DDBJ whole genome shotgun (WGS) entry which is preliminary data.</text>
</comment>
<reference evidence="7" key="1">
    <citation type="journal article" date="2020" name="Stud. Mycol.">
        <title>101 Dothideomycetes genomes: a test case for predicting lifestyles and emergence of pathogens.</title>
        <authorList>
            <person name="Haridas S."/>
            <person name="Albert R."/>
            <person name="Binder M."/>
            <person name="Bloem J."/>
            <person name="Labutti K."/>
            <person name="Salamov A."/>
            <person name="Andreopoulos B."/>
            <person name="Baker S."/>
            <person name="Barry K."/>
            <person name="Bills G."/>
            <person name="Bluhm B."/>
            <person name="Cannon C."/>
            <person name="Castanera R."/>
            <person name="Culley D."/>
            <person name="Daum C."/>
            <person name="Ezra D."/>
            <person name="Gonzalez J."/>
            <person name="Henrissat B."/>
            <person name="Kuo A."/>
            <person name="Liang C."/>
            <person name="Lipzen A."/>
            <person name="Lutzoni F."/>
            <person name="Magnuson J."/>
            <person name="Mondo S."/>
            <person name="Nolan M."/>
            <person name="Ohm R."/>
            <person name="Pangilinan J."/>
            <person name="Park H.-J."/>
            <person name="Ramirez L."/>
            <person name="Alfaro M."/>
            <person name="Sun H."/>
            <person name="Tritt A."/>
            <person name="Yoshinaga Y."/>
            <person name="Zwiers L.-H."/>
            <person name="Turgeon B."/>
            <person name="Goodwin S."/>
            <person name="Spatafora J."/>
            <person name="Crous P."/>
            <person name="Grigoriev I."/>
        </authorList>
    </citation>
    <scope>NUCLEOTIDE SEQUENCE</scope>
    <source>
        <strain evidence="7">CBS 125425</strain>
    </source>
</reference>
<dbReference type="PROSITE" id="PS51501">
    <property type="entry name" value="ZF_DNL"/>
    <property type="match status" value="1"/>
</dbReference>
<dbReference type="EMBL" id="ML996210">
    <property type="protein sequence ID" value="KAF2730761.1"/>
    <property type="molecule type" value="Genomic_DNA"/>
</dbReference>
<gene>
    <name evidence="7" type="ORF">EJ04DRAFT_499881</name>
</gene>
<dbReference type="GO" id="GO:0008270">
    <property type="term" value="F:zinc ion binding"/>
    <property type="evidence" value="ECO:0007669"/>
    <property type="project" value="UniProtKB-KW"/>
</dbReference>
<evidence type="ECO:0000256" key="4">
    <source>
        <dbReference type="PROSITE-ProRule" id="PRU00834"/>
    </source>
</evidence>
<evidence type="ECO:0000259" key="6">
    <source>
        <dbReference type="PROSITE" id="PS51501"/>
    </source>
</evidence>
<dbReference type="AlphaFoldDB" id="A0A9P4QTP6"/>
<dbReference type="Pfam" id="PF05180">
    <property type="entry name" value="zf-DNL"/>
    <property type="match status" value="1"/>
</dbReference>
<organism evidence="7 8">
    <name type="scientific">Polyplosphaeria fusca</name>
    <dbReference type="NCBI Taxonomy" id="682080"/>
    <lineage>
        <taxon>Eukaryota</taxon>
        <taxon>Fungi</taxon>
        <taxon>Dikarya</taxon>
        <taxon>Ascomycota</taxon>
        <taxon>Pezizomycotina</taxon>
        <taxon>Dothideomycetes</taxon>
        <taxon>Pleosporomycetidae</taxon>
        <taxon>Pleosporales</taxon>
        <taxon>Tetraplosphaeriaceae</taxon>
        <taxon>Polyplosphaeria</taxon>
    </lineage>
</organism>
<accession>A0A9P4QTP6</accession>
<dbReference type="InterPro" id="IPR007853">
    <property type="entry name" value="Znf_DNL-typ"/>
</dbReference>
<dbReference type="GO" id="GO:0051087">
    <property type="term" value="F:protein-folding chaperone binding"/>
    <property type="evidence" value="ECO:0007669"/>
    <property type="project" value="TreeGrafter"/>
</dbReference>
<evidence type="ECO:0000256" key="5">
    <source>
        <dbReference type="SAM" id="MobiDB-lite"/>
    </source>
</evidence>
<feature type="compositionally biased region" description="Basic and acidic residues" evidence="5">
    <location>
        <begin position="189"/>
        <end position="200"/>
    </location>
</feature>
<dbReference type="GO" id="GO:0030150">
    <property type="term" value="P:protein import into mitochondrial matrix"/>
    <property type="evidence" value="ECO:0007669"/>
    <property type="project" value="TreeGrafter"/>
</dbReference>
<keyword evidence="8" id="KW-1185">Reference proteome</keyword>
<feature type="region of interest" description="Disordered" evidence="5">
    <location>
        <begin position="59"/>
        <end position="79"/>
    </location>
</feature>
<sequence length="223" mass="24535">MASSLNLLCRFARSAAPRIARPPPAKLIPATRRLLHAPRTSLPRTAHVLSRLRPTIVTARHESTHSKSTAPPGTTVAPDSRLERDQVPAYEMTFTCTKCSTRSSHRISKQGYHHGTVLITCPGCQNRHLMSDHLKIFSDKPVTLEDIMREKGQLVKRGHLGVENEGDVEFWDDGTTTPRSAIFIPDSTAKSDPEAAEGRLTEPPASEKSNPHGITPRDASVKK</sequence>
<keyword evidence="3" id="KW-0862">Zinc</keyword>
<keyword evidence="1" id="KW-0479">Metal-binding</keyword>
<evidence type="ECO:0000256" key="3">
    <source>
        <dbReference type="ARBA" id="ARBA00022833"/>
    </source>
</evidence>
<evidence type="ECO:0000256" key="2">
    <source>
        <dbReference type="ARBA" id="ARBA00022771"/>
    </source>
</evidence>